<evidence type="ECO:0000256" key="8">
    <source>
        <dbReference type="ARBA" id="ARBA00023136"/>
    </source>
</evidence>
<comment type="similarity">
    <text evidence="2 10">Belongs to the cytochrome P450 family.</text>
</comment>
<evidence type="ECO:0000256" key="9">
    <source>
        <dbReference type="PIRSR" id="PIRSR602401-1"/>
    </source>
</evidence>
<evidence type="ECO:0000256" key="10">
    <source>
        <dbReference type="RuleBase" id="RU000461"/>
    </source>
</evidence>
<feature type="binding site" description="axial binding residue" evidence="9">
    <location>
        <position position="488"/>
    </location>
    <ligand>
        <name>heme</name>
        <dbReference type="ChEBI" id="CHEBI:30413"/>
    </ligand>
    <ligandPart>
        <name>Fe</name>
        <dbReference type="ChEBI" id="CHEBI:18248"/>
    </ligandPart>
</feature>
<dbReference type="GO" id="GO:0020037">
    <property type="term" value="F:heme binding"/>
    <property type="evidence" value="ECO:0007669"/>
    <property type="project" value="InterPro"/>
</dbReference>
<comment type="subcellular location">
    <subcellularLocation>
        <location evidence="1">Membrane</location>
    </subcellularLocation>
</comment>
<proteinExistence type="inferred from homology"/>
<dbReference type="Pfam" id="PF00067">
    <property type="entry name" value="p450"/>
    <property type="match status" value="1"/>
</dbReference>
<dbReference type="Proteomes" id="UP000288805">
    <property type="component" value="Unassembled WGS sequence"/>
</dbReference>
<dbReference type="PRINTS" id="PR00385">
    <property type="entry name" value="P450"/>
</dbReference>
<evidence type="ECO:0000256" key="11">
    <source>
        <dbReference type="SAM" id="Phobius"/>
    </source>
</evidence>
<comment type="caution">
    <text evidence="12">The sequence shown here is derived from an EMBL/GenBank/DDBJ whole genome shotgun (WGS) entry which is preliminary data.</text>
</comment>
<dbReference type="PROSITE" id="PS00086">
    <property type="entry name" value="CYTOCHROME_P450"/>
    <property type="match status" value="1"/>
</dbReference>
<feature type="transmembrane region" description="Helical" evidence="11">
    <location>
        <begin position="53"/>
        <end position="71"/>
    </location>
</feature>
<dbReference type="GO" id="GO:0004497">
    <property type="term" value="F:monooxygenase activity"/>
    <property type="evidence" value="ECO:0007669"/>
    <property type="project" value="UniProtKB-KW"/>
</dbReference>
<dbReference type="PANTHER" id="PTHR47947:SF3">
    <property type="entry name" value="CYTOCHROME P450 81D1-LIKE"/>
    <property type="match status" value="1"/>
</dbReference>
<protein>
    <submittedName>
        <fullName evidence="12">Cytochrome P450 81E8</fullName>
    </submittedName>
</protein>
<keyword evidence="6 9" id="KW-0408">Iron</keyword>
<keyword evidence="11" id="KW-0812">Transmembrane</keyword>
<dbReference type="InterPro" id="IPR036396">
    <property type="entry name" value="Cyt_P450_sf"/>
</dbReference>
<evidence type="ECO:0000313" key="13">
    <source>
        <dbReference type="Proteomes" id="UP000288805"/>
    </source>
</evidence>
<evidence type="ECO:0000313" key="12">
    <source>
        <dbReference type="EMBL" id="RVW40392.1"/>
    </source>
</evidence>
<dbReference type="GO" id="GO:0005506">
    <property type="term" value="F:iron ion binding"/>
    <property type="evidence" value="ECO:0007669"/>
    <property type="project" value="InterPro"/>
</dbReference>
<keyword evidence="4 9" id="KW-0479">Metal-binding</keyword>
<keyword evidence="11" id="KW-1133">Transmembrane helix</keyword>
<dbReference type="InterPro" id="IPR001128">
    <property type="entry name" value="Cyt_P450"/>
</dbReference>
<keyword evidence="5 10" id="KW-0560">Oxidoreductase</keyword>
<evidence type="ECO:0000256" key="2">
    <source>
        <dbReference type="ARBA" id="ARBA00010617"/>
    </source>
</evidence>
<keyword evidence="3 9" id="KW-0349">Heme</keyword>
<comment type="cofactor">
    <cofactor evidence="9">
        <name>heme</name>
        <dbReference type="ChEBI" id="CHEBI:30413"/>
    </cofactor>
</comment>
<dbReference type="Gene3D" id="1.10.630.10">
    <property type="entry name" value="Cytochrome P450"/>
    <property type="match status" value="1"/>
</dbReference>
<dbReference type="GO" id="GO:0016020">
    <property type="term" value="C:membrane"/>
    <property type="evidence" value="ECO:0007669"/>
    <property type="project" value="UniProtKB-SubCell"/>
</dbReference>
<evidence type="ECO:0000256" key="6">
    <source>
        <dbReference type="ARBA" id="ARBA00023004"/>
    </source>
</evidence>
<dbReference type="SUPFAM" id="SSF48264">
    <property type="entry name" value="Cytochrome P450"/>
    <property type="match status" value="1"/>
</dbReference>
<organism evidence="12 13">
    <name type="scientific">Vitis vinifera</name>
    <name type="common">Grape</name>
    <dbReference type="NCBI Taxonomy" id="29760"/>
    <lineage>
        <taxon>Eukaryota</taxon>
        <taxon>Viridiplantae</taxon>
        <taxon>Streptophyta</taxon>
        <taxon>Embryophyta</taxon>
        <taxon>Tracheophyta</taxon>
        <taxon>Spermatophyta</taxon>
        <taxon>Magnoliopsida</taxon>
        <taxon>eudicotyledons</taxon>
        <taxon>Gunneridae</taxon>
        <taxon>Pentapetalae</taxon>
        <taxon>rosids</taxon>
        <taxon>Vitales</taxon>
        <taxon>Vitaceae</taxon>
        <taxon>Viteae</taxon>
        <taxon>Vitis</taxon>
    </lineage>
</organism>
<dbReference type="InterPro" id="IPR050651">
    <property type="entry name" value="Plant_Cytochrome_P450_Monoox"/>
</dbReference>
<dbReference type="EMBL" id="QGNW01001459">
    <property type="protein sequence ID" value="RVW40392.1"/>
    <property type="molecule type" value="Genomic_DNA"/>
</dbReference>
<evidence type="ECO:0000256" key="1">
    <source>
        <dbReference type="ARBA" id="ARBA00004370"/>
    </source>
</evidence>
<dbReference type="FunFam" id="1.10.630.10:FF:000023">
    <property type="entry name" value="Cytochrome P450 family protein"/>
    <property type="match status" value="1"/>
</dbReference>
<evidence type="ECO:0000256" key="5">
    <source>
        <dbReference type="ARBA" id="ARBA00023002"/>
    </source>
</evidence>
<dbReference type="AlphaFoldDB" id="A0A438DY80"/>
<keyword evidence="7 10" id="KW-0503">Monooxygenase</keyword>
<evidence type="ECO:0000256" key="7">
    <source>
        <dbReference type="ARBA" id="ARBA00023033"/>
    </source>
</evidence>
<evidence type="ECO:0000256" key="4">
    <source>
        <dbReference type="ARBA" id="ARBA00022723"/>
    </source>
</evidence>
<accession>A0A438DY80</accession>
<dbReference type="GO" id="GO:0016705">
    <property type="term" value="F:oxidoreductase activity, acting on paired donors, with incorporation or reduction of molecular oxygen"/>
    <property type="evidence" value="ECO:0007669"/>
    <property type="project" value="InterPro"/>
</dbReference>
<evidence type="ECO:0000256" key="3">
    <source>
        <dbReference type="ARBA" id="ARBA00022617"/>
    </source>
</evidence>
<dbReference type="PANTHER" id="PTHR47947">
    <property type="entry name" value="CYTOCHROME P450 82C3-RELATED"/>
    <property type="match status" value="1"/>
</dbReference>
<gene>
    <name evidence="12" type="primary">CYP81E8_4</name>
    <name evidence="12" type="ORF">CK203_090016</name>
</gene>
<reference evidence="12 13" key="1">
    <citation type="journal article" date="2018" name="PLoS Genet.">
        <title>Population sequencing reveals clonal diversity and ancestral inbreeding in the grapevine cultivar Chardonnay.</title>
        <authorList>
            <person name="Roach M.J."/>
            <person name="Johnson D.L."/>
            <person name="Bohlmann J."/>
            <person name="van Vuuren H.J."/>
            <person name="Jones S.J."/>
            <person name="Pretorius I.S."/>
            <person name="Schmidt S.A."/>
            <person name="Borneman A.R."/>
        </authorList>
    </citation>
    <scope>NUCLEOTIDE SEQUENCE [LARGE SCALE GENOMIC DNA]</scope>
    <source>
        <strain evidence="13">cv. Chardonnay</strain>
        <tissue evidence="12">Leaf</tissue>
    </source>
</reference>
<dbReference type="CDD" id="cd20653">
    <property type="entry name" value="CYP81"/>
    <property type="match status" value="1"/>
</dbReference>
<name>A0A438DY80_VITVI</name>
<keyword evidence="8 11" id="KW-0472">Membrane</keyword>
<dbReference type="PRINTS" id="PR00463">
    <property type="entry name" value="EP450I"/>
</dbReference>
<dbReference type="InterPro" id="IPR017972">
    <property type="entry name" value="Cyt_P450_CS"/>
</dbReference>
<dbReference type="InterPro" id="IPR002401">
    <property type="entry name" value="Cyt_P450_E_grp-I"/>
</dbReference>
<sequence>MPTTDPFIANLQTWYAVARLSTMVNRGYYPSRVADAYSKYINFQAISTSMDTSYCYILLFLFIYFLTKHFFQSNKKLPPSPPLSLPIIGHLHLFKKPLHRTFAKISNQYGPILFIRFGSRPVIIVSSPSATEECFTKNDIVFANRPRLLAGKHLGYNYTTLTWAPYGQHWRNLRRIASLEILSSNRLQMFYDIRIDEVRALLCQLFRASSEGQFSAVDMKSMFFELTLNNMMRMISGKRYYGDNVTELEETRKFREIVAETFELSGATNIVDFVPFSKWIGLNGIEKKLVILQGKRDGFMQNLIEEHRRMRSPCEERSKTMLDVLLSLQETEPECYTDDIIRGMMQVMLSAGTDTSAGTMEWAMSLLLNNPEALEKAQAEIDSHLGKSRLIDELDIAELPYLRGIIMETLRMYPAAPLLVPHESSEECTVGGFRVPSGTMLLVNMWAIQNDPMLWAEPSKFKPERFQGPEGQRNGFMFSPFGAGRRGCPGEGLAMRVVGLALGSLIQFFEWERVDEEMVDMSEGTGLTMPKAQSLVAKCRPRPSMSIGPSTLPASTLVDDVHGNAADSSWLGLTVCICFICSSKQILYFLFPSILLTSCASDKAFGICQAASEIPI</sequence>